<dbReference type="PANTHER" id="PTHR23530">
    <property type="entry name" value="TRANSPORT PROTEIN-RELATED"/>
    <property type="match status" value="1"/>
</dbReference>
<keyword evidence="1" id="KW-0812">Transmembrane</keyword>
<feature type="transmembrane region" description="Helical" evidence="1">
    <location>
        <begin position="91"/>
        <end position="110"/>
    </location>
</feature>
<dbReference type="Gene3D" id="1.20.1250.20">
    <property type="entry name" value="MFS general substrate transporter like domains"/>
    <property type="match status" value="1"/>
</dbReference>
<dbReference type="InterPro" id="IPR011701">
    <property type="entry name" value="MFS"/>
</dbReference>
<feature type="transmembrane region" description="Helical" evidence="1">
    <location>
        <begin position="63"/>
        <end position="84"/>
    </location>
</feature>
<dbReference type="CDD" id="cd06174">
    <property type="entry name" value="MFS"/>
    <property type="match status" value="1"/>
</dbReference>
<feature type="transmembrane region" description="Helical" evidence="1">
    <location>
        <begin position="327"/>
        <end position="344"/>
    </location>
</feature>
<evidence type="ECO:0000256" key="1">
    <source>
        <dbReference type="SAM" id="Phobius"/>
    </source>
</evidence>
<gene>
    <name evidence="2" type="ORF">WAB15_02775</name>
</gene>
<protein>
    <submittedName>
        <fullName evidence="2">MFS transporter</fullName>
    </submittedName>
</protein>
<feature type="transmembrane region" description="Helical" evidence="1">
    <location>
        <begin position="34"/>
        <end position="51"/>
    </location>
</feature>
<dbReference type="Pfam" id="PF07690">
    <property type="entry name" value="MFS_1"/>
    <property type="match status" value="1"/>
</dbReference>
<dbReference type="InterPro" id="IPR036259">
    <property type="entry name" value="MFS_trans_sf"/>
</dbReference>
<organism evidence="2 3">
    <name type="scientific">Streptomyces sirii</name>
    <dbReference type="NCBI Taxonomy" id="3127701"/>
    <lineage>
        <taxon>Bacteria</taxon>
        <taxon>Bacillati</taxon>
        <taxon>Actinomycetota</taxon>
        <taxon>Actinomycetes</taxon>
        <taxon>Kitasatosporales</taxon>
        <taxon>Streptomycetaceae</taxon>
        <taxon>Streptomyces</taxon>
    </lineage>
</organism>
<dbReference type="SUPFAM" id="SSF103473">
    <property type="entry name" value="MFS general substrate transporter"/>
    <property type="match status" value="1"/>
</dbReference>
<evidence type="ECO:0000313" key="2">
    <source>
        <dbReference type="EMBL" id="WXK74978.1"/>
    </source>
</evidence>
<feature type="transmembrane region" description="Helical" evidence="1">
    <location>
        <begin position="393"/>
        <end position="412"/>
    </location>
</feature>
<dbReference type="InterPro" id="IPR053160">
    <property type="entry name" value="MFS_DHA3_Transporter"/>
</dbReference>
<dbReference type="EMBL" id="CP147982">
    <property type="protein sequence ID" value="WXK74978.1"/>
    <property type="molecule type" value="Genomic_DNA"/>
</dbReference>
<evidence type="ECO:0000313" key="3">
    <source>
        <dbReference type="Proteomes" id="UP001626628"/>
    </source>
</evidence>
<proteinExistence type="predicted"/>
<accession>A0ABZ2QFT0</accession>
<keyword evidence="1" id="KW-1133">Transmembrane helix</keyword>
<name>A0ABZ2QFT0_9ACTN</name>
<feature type="transmembrane region" description="Helical" evidence="1">
    <location>
        <begin position="302"/>
        <end position="321"/>
    </location>
</feature>
<dbReference type="PANTHER" id="PTHR23530:SF1">
    <property type="entry name" value="PERMEASE, MAJOR FACILITATOR SUPERFAMILY-RELATED"/>
    <property type="match status" value="1"/>
</dbReference>
<keyword evidence="1" id="KW-0472">Membrane</keyword>
<sequence length="446" mass="47228">MSRRTAHPGSADAPRTAARPLPPRARRIIRLNNTFQLLFNLLWWMPVFYAYQRQAGLSDGQIFGIQSIYYIAFCLFEIPTGLVADRIGARNCLRAGAVVMTAANLAPLLAPTYTGFLAHFLAIAAGRSLTSGAASAYLYDSLRAQGAGEHYLKAEGQARAWGLGAKVLCWPLVGPLMALAHGAPYALSAVSAAGSLLCALVLPAHAAPSPPAAGPRRRLAALHEATAALRTVRAAPWLALVMVQGVAVFTLSRICQVNLFQPVLLDHGIGEGSHGAVLAAMTVAEAVASARPQWLTPRLRPATWVTLLSLAMAGTLAGLALGGPWTVIVLLCLFAAVCGFVYPLQRKLVNDAIPHGAPRATLLSVESIVDRAVCALAAVATGAYLAAGRLDTLLWHSALLTGALMAVWHLVLRRSRRRAHGRPPLHPVRLGADRPILHGRAQPADG</sequence>
<keyword evidence="3" id="KW-1185">Reference proteome</keyword>
<dbReference type="Proteomes" id="UP001626628">
    <property type="component" value="Chromosome"/>
</dbReference>
<reference evidence="2 3" key="1">
    <citation type="submission" date="2024-03" db="EMBL/GenBank/DDBJ databases">
        <title>The complete genome of Streptomyces sirii sp.nov.</title>
        <authorList>
            <person name="Zakalyukina Y.V."/>
            <person name="Belik A.R."/>
            <person name="Biryukov M.V."/>
            <person name="Baturina O.A."/>
            <person name="Kabilov M.R."/>
        </authorList>
    </citation>
    <scope>NUCLEOTIDE SEQUENCE [LARGE SCALE GENOMIC DNA]</scope>
    <source>
        <strain evidence="2 3">BP-8</strain>
    </source>
</reference>
<dbReference type="RefSeq" id="WP_407285165.1">
    <property type="nucleotide sequence ID" value="NZ_CP147982.1"/>
</dbReference>